<dbReference type="InterPro" id="IPR050237">
    <property type="entry name" value="ATP-dep_AMP-bd_enzyme"/>
</dbReference>
<proteinExistence type="predicted"/>
<dbReference type="EMBL" id="BSFQ01000017">
    <property type="protein sequence ID" value="GLL12944.1"/>
    <property type="molecule type" value="Genomic_DNA"/>
</dbReference>
<dbReference type="AlphaFoldDB" id="A0A9W6NXJ2"/>
<keyword evidence="3" id="KW-0436">Ligase</keyword>
<accession>A0A9W6NXJ2</accession>
<dbReference type="Gene3D" id="3.40.50.12780">
    <property type="entry name" value="N-terminal domain of ligase-like"/>
    <property type="match status" value="1"/>
</dbReference>
<reference evidence="3" key="1">
    <citation type="journal article" date="2014" name="Int. J. Syst. Evol. Microbiol.">
        <title>Complete genome sequence of Corynebacterium casei LMG S-19264T (=DSM 44701T), isolated from a smear-ripened cheese.</title>
        <authorList>
            <consortium name="US DOE Joint Genome Institute (JGI-PGF)"/>
            <person name="Walter F."/>
            <person name="Albersmeier A."/>
            <person name="Kalinowski J."/>
            <person name="Ruckert C."/>
        </authorList>
    </citation>
    <scope>NUCLEOTIDE SEQUENCE</scope>
    <source>
        <strain evidence="3">VKM Ac-1069</strain>
    </source>
</reference>
<dbReference type="InterPro" id="IPR045851">
    <property type="entry name" value="AMP-bd_C_sf"/>
</dbReference>
<dbReference type="PANTHER" id="PTHR43767">
    <property type="entry name" value="LONG-CHAIN-FATTY-ACID--COA LIGASE"/>
    <property type="match status" value="1"/>
</dbReference>
<feature type="domain" description="AMP-dependent synthetase/ligase" evidence="1">
    <location>
        <begin position="14"/>
        <end position="363"/>
    </location>
</feature>
<evidence type="ECO:0000313" key="3">
    <source>
        <dbReference type="EMBL" id="GLL12944.1"/>
    </source>
</evidence>
<dbReference type="RefSeq" id="WP_037042680.1">
    <property type="nucleotide sequence ID" value="NZ_BAAAUZ010000009.1"/>
</dbReference>
<dbReference type="InterPro" id="IPR000873">
    <property type="entry name" value="AMP-dep_synth/lig_dom"/>
</dbReference>
<reference evidence="3" key="2">
    <citation type="submission" date="2023-01" db="EMBL/GenBank/DDBJ databases">
        <authorList>
            <person name="Sun Q."/>
            <person name="Evtushenko L."/>
        </authorList>
    </citation>
    <scope>NUCLEOTIDE SEQUENCE</scope>
    <source>
        <strain evidence="3">VKM Ac-1069</strain>
    </source>
</reference>
<name>A0A9W6NXJ2_9PSEU</name>
<dbReference type="Gene3D" id="3.30.300.30">
    <property type="match status" value="1"/>
</dbReference>
<evidence type="ECO:0000259" key="2">
    <source>
        <dbReference type="Pfam" id="PF13193"/>
    </source>
</evidence>
<dbReference type="GO" id="GO:0016878">
    <property type="term" value="F:acid-thiol ligase activity"/>
    <property type="evidence" value="ECO:0007669"/>
    <property type="project" value="UniProtKB-ARBA"/>
</dbReference>
<dbReference type="InterPro" id="IPR025110">
    <property type="entry name" value="AMP-bd_C"/>
</dbReference>
<evidence type="ECO:0000313" key="4">
    <source>
        <dbReference type="Proteomes" id="UP001143463"/>
    </source>
</evidence>
<dbReference type="InterPro" id="IPR042099">
    <property type="entry name" value="ANL_N_sf"/>
</dbReference>
<dbReference type="SUPFAM" id="SSF56801">
    <property type="entry name" value="Acetyl-CoA synthetase-like"/>
    <property type="match status" value="1"/>
</dbReference>
<organism evidence="3 4">
    <name type="scientific">Pseudonocardia halophobica</name>
    <dbReference type="NCBI Taxonomy" id="29401"/>
    <lineage>
        <taxon>Bacteria</taxon>
        <taxon>Bacillati</taxon>
        <taxon>Actinomycetota</taxon>
        <taxon>Actinomycetes</taxon>
        <taxon>Pseudonocardiales</taxon>
        <taxon>Pseudonocardiaceae</taxon>
        <taxon>Pseudonocardia</taxon>
    </lineage>
</organism>
<dbReference type="PANTHER" id="PTHR43767:SF1">
    <property type="entry name" value="NONRIBOSOMAL PEPTIDE SYNTHASE PES1 (EUROFUNG)-RELATED"/>
    <property type="match status" value="1"/>
</dbReference>
<gene>
    <name evidence="3" type="primary">fadD13_1</name>
    <name evidence="3" type="ORF">GCM10017577_40860</name>
</gene>
<dbReference type="Proteomes" id="UP001143463">
    <property type="component" value="Unassembled WGS sequence"/>
</dbReference>
<feature type="domain" description="AMP-binding enzyme C-terminal" evidence="2">
    <location>
        <begin position="414"/>
        <end position="489"/>
    </location>
</feature>
<evidence type="ECO:0000259" key="1">
    <source>
        <dbReference type="Pfam" id="PF00501"/>
    </source>
</evidence>
<comment type="caution">
    <text evidence="3">The sequence shown here is derived from an EMBL/GenBank/DDBJ whole genome shotgun (WGS) entry which is preliminary data.</text>
</comment>
<protein>
    <submittedName>
        <fullName evidence="3">Long-chain-fatty-acid--CoA ligase FadD13</fullName>
    </submittedName>
</protein>
<dbReference type="Pfam" id="PF00501">
    <property type="entry name" value="AMP-binding"/>
    <property type="match status" value="1"/>
</dbReference>
<dbReference type="Pfam" id="PF13193">
    <property type="entry name" value="AMP-binding_C"/>
    <property type="match status" value="1"/>
</dbReference>
<sequence>MNLAELVRFWGHWRPEHEALICGDVRQSWAELDAVTDAVAAGLAARGVRPGDRVGALMGNRPELVHVILGTLKLGAVSVPLNVRLTAGELAPLVLDADCRIVVTEEALAPALEVAAAAQPLDVVCLGGSDLPGYAELLSAGTTPPAVGIADDDAAFLCYTSGTTGVQKGAVLTHRSVLAPAEAKVVSEGLSWRDRILVAVPLVYTGAVISCFMQFTVYAGGTMVLERDFDPDRYLDMIERHRISALTTVPVLWERMAQSPDFTRRDLSSLVSAAVGGAPVRLDLLETYRERGVSLVQVYGMTEASGLISALRAEDAATYPGYAGKAIMGTTIRIAATDPAETAASGEVGEILVRGAHVMRGYWRNPEATAATVLPGGWLRSGDLGAMDERGYLKVVDRTKDMLISGGINVYPAEIERVLAGVEGVTELAVIGVPDERWGEVPMLVVHCAGDPDPVLDRLTEKARGDLAGFKRPRFAVAAGPLPRTFSGKIAKPELRKAYPTVPADAVALRVSSAEGSA</sequence>
<keyword evidence="4" id="KW-1185">Reference proteome</keyword>